<protein>
    <submittedName>
        <fullName evidence="2">Uncharacterized protein</fullName>
    </submittedName>
</protein>
<gene>
    <name evidence="2" type="ORF">BDV95DRAFT_562233</name>
</gene>
<reference evidence="2 3" key="1">
    <citation type="submission" date="2020-01" db="EMBL/GenBank/DDBJ databases">
        <authorList>
            <consortium name="DOE Joint Genome Institute"/>
            <person name="Haridas S."/>
            <person name="Albert R."/>
            <person name="Binder M."/>
            <person name="Bloem J."/>
            <person name="Labutti K."/>
            <person name="Salamov A."/>
            <person name="Andreopoulos B."/>
            <person name="Baker S.E."/>
            <person name="Barry K."/>
            <person name="Bills G."/>
            <person name="Bluhm B.H."/>
            <person name="Cannon C."/>
            <person name="Castanera R."/>
            <person name="Culley D.E."/>
            <person name="Daum C."/>
            <person name="Ezra D."/>
            <person name="Gonzalez J.B."/>
            <person name="Henrissat B."/>
            <person name="Kuo A."/>
            <person name="Liang C."/>
            <person name="Lipzen A."/>
            <person name="Lutzoni F."/>
            <person name="Magnuson J."/>
            <person name="Mondo S."/>
            <person name="Nolan M."/>
            <person name="Ohm R."/>
            <person name="Pangilinan J."/>
            <person name="Park H.-J.H."/>
            <person name="Ramirez L."/>
            <person name="Alfaro M."/>
            <person name="Sun H."/>
            <person name="Tritt A."/>
            <person name="Yoshinaga Y."/>
            <person name="Zwiers L.-H.L."/>
            <person name="Turgeon B.G."/>
            <person name="Goodwin S.B."/>
            <person name="Spatafora J.W."/>
            <person name="Crous P.W."/>
            <person name="Grigoriev I.V."/>
        </authorList>
    </citation>
    <scope>NUCLEOTIDE SEQUENCE [LARGE SCALE GENOMIC DNA]</scope>
    <source>
        <strain evidence="2 3">CBS 611.86</strain>
    </source>
</reference>
<sequence>MVSGRDSYRGYPTRNTNKGHARRCWRTMYTSRHRLAHEGAVHGPARDTDRQETQTAVITPSPSLVAPKDGQYRFTWSKHKGLTVAEADELDADFLYIVSTEFEDKITSERGLKKALIKWASKWVLPSRFSVCAGRTATDLSMSDIDDYLTMWREQGCCDISHRQLFAAIKWHLIVRDPEAPGERFQLEIGKYRGLWIDELPDDERDGYIDWMKRERIPEREEEDDLAEGIEYYHKQELGKFQRVYPRARCFRPPQVHAFRQ</sequence>
<evidence type="ECO:0000313" key="2">
    <source>
        <dbReference type="EMBL" id="KAF2875593.1"/>
    </source>
</evidence>
<proteinExistence type="predicted"/>
<dbReference type="AlphaFoldDB" id="A0A7C8IG80"/>
<dbReference type="Proteomes" id="UP000481861">
    <property type="component" value="Unassembled WGS sequence"/>
</dbReference>
<evidence type="ECO:0000256" key="1">
    <source>
        <dbReference type="SAM" id="MobiDB-lite"/>
    </source>
</evidence>
<name>A0A7C8IG80_9PLEO</name>
<evidence type="ECO:0000313" key="3">
    <source>
        <dbReference type="Proteomes" id="UP000481861"/>
    </source>
</evidence>
<dbReference type="EMBL" id="JAADJZ010000004">
    <property type="protein sequence ID" value="KAF2875593.1"/>
    <property type="molecule type" value="Genomic_DNA"/>
</dbReference>
<feature type="region of interest" description="Disordered" evidence="1">
    <location>
        <begin position="37"/>
        <end position="56"/>
    </location>
</feature>
<comment type="caution">
    <text evidence="2">The sequence shown here is derived from an EMBL/GenBank/DDBJ whole genome shotgun (WGS) entry which is preliminary data.</text>
</comment>
<organism evidence="2 3">
    <name type="scientific">Massariosphaeria phaeospora</name>
    <dbReference type="NCBI Taxonomy" id="100035"/>
    <lineage>
        <taxon>Eukaryota</taxon>
        <taxon>Fungi</taxon>
        <taxon>Dikarya</taxon>
        <taxon>Ascomycota</taxon>
        <taxon>Pezizomycotina</taxon>
        <taxon>Dothideomycetes</taxon>
        <taxon>Pleosporomycetidae</taxon>
        <taxon>Pleosporales</taxon>
        <taxon>Pleosporales incertae sedis</taxon>
        <taxon>Massariosphaeria</taxon>
    </lineage>
</organism>
<accession>A0A7C8IG80</accession>
<feature type="compositionally biased region" description="Basic and acidic residues" evidence="1">
    <location>
        <begin position="37"/>
        <end position="52"/>
    </location>
</feature>
<dbReference type="OrthoDB" id="3801166at2759"/>
<keyword evidence="3" id="KW-1185">Reference proteome</keyword>